<evidence type="ECO:0000313" key="1">
    <source>
        <dbReference type="EMBL" id="OTG29070.1"/>
    </source>
</evidence>
<protein>
    <submittedName>
        <fullName evidence="1">Uncharacterized protein</fullName>
    </submittedName>
</protein>
<gene>
    <name evidence="1" type="ORF">HannXRQ_Chr04g0118221</name>
</gene>
<name>A0A251V0E2_HELAN</name>
<dbReference type="InParanoid" id="A0A251V0E2"/>
<dbReference type="EMBL" id="CM007893">
    <property type="protein sequence ID" value="OTG29070.1"/>
    <property type="molecule type" value="Genomic_DNA"/>
</dbReference>
<sequence length="57" mass="6527">MMCGCSKIYFRVFTITLVIYTRFQVGLGPGPEARFSCYTRPVSSTRSVYELELHKVS</sequence>
<proteinExistence type="predicted"/>
<reference evidence="2" key="1">
    <citation type="journal article" date="2017" name="Nature">
        <title>The sunflower genome provides insights into oil metabolism, flowering and Asterid evolution.</title>
        <authorList>
            <person name="Badouin H."/>
            <person name="Gouzy J."/>
            <person name="Grassa C.J."/>
            <person name="Murat F."/>
            <person name="Staton S.E."/>
            <person name="Cottret L."/>
            <person name="Lelandais-Briere C."/>
            <person name="Owens G.L."/>
            <person name="Carrere S."/>
            <person name="Mayjonade B."/>
            <person name="Legrand L."/>
            <person name="Gill N."/>
            <person name="Kane N.C."/>
            <person name="Bowers J.E."/>
            <person name="Hubner S."/>
            <person name="Bellec A."/>
            <person name="Berard A."/>
            <person name="Berges H."/>
            <person name="Blanchet N."/>
            <person name="Boniface M.C."/>
            <person name="Brunel D."/>
            <person name="Catrice O."/>
            <person name="Chaidir N."/>
            <person name="Claudel C."/>
            <person name="Donnadieu C."/>
            <person name="Faraut T."/>
            <person name="Fievet G."/>
            <person name="Helmstetter N."/>
            <person name="King M."/>
            <person name="Knapp S.J."/>
            <person name="Lai Z."/>
            <person name="Le Paslier M.C."/>
            <person name="Lippi Y."/>
            <person name="Lorenzon L."/>
            <person name="Mandel J.R."/>
            <person name="Marage G."/>
            <person name="Marchand G."/>
            <person name="Marquand E."/>
            <person name="Bret-Mestries E."/>
            <person name="Morien E."/>
            <person name="Nambeesan S."/>
            <person name="Nguyen T."/>
            <person name="Pegot-Espagnet P."/>
            <person name="Pouilly N."/>
            <person name="Raftis F."/>
            <person name="Sallet E."/>
            <person name="Schiex T."/>
            <person name="Thomas J."/>
            <person name="Vandecasteele C."/>
            <person name="Vares D."/>
            <person name="Vear F."/>
            <person name="Vautrin S."/>
            <person name="Crespi M."/>
            <person name="Mangin B."/>
            <person name="Burke J.M."/>
            <person name="Salse J."/>
            <person name="Munos S."/>
            <person name="Vincourt P."/>
            <person name="Rieseberg L.H."/>
            <person name="Langlade N.B."/>
        </authorList>
    </citation>
    <scope>NUCLEOTIDE SEQUENCE [LARGE SCALE GENOMIC DNA]</scope>
    <source>
        <strain evidence="2">cv. SF193</strain>
    </source>
</reference>
<organism evidence="1 2">
    <name type="scientific">Helianthus annuus</name>
    <name type="common">Common sunflower</name>
    <dbReference type="NCBI Taxonomy" id="4232"/>
    <lineage>
        <taxon>Eukaryota</taxon>
        <taxon>Viridiplantae</taxon>
        <taxon>Streptophyta</taxon>
        <taxon>Embryophyta</taxon>
        <taxon>Tracheophyta</taxon>
        <taxon>Spermatophyta</taxon>
        <taxon>Magnoliopsida</taxon>
        <taxon>eudicotyledons</taxon>
        <taxon>Gunneridae</taxon>
        <taxon>Pentapetalae</taxon>
        <taxon>asterids</taxon>
        <taxon>campanulids</taxon>
        <taxon>Asterales</taxon>
        <taxon>Asteraceae</taxon>
        <taxon>Asteroideae</taxon>
        <taxon>Heliantheae alliance</taxon>
        <taxon>Heliantheae</taxon>
        <taxon>Helianthus</taxon>
    </lineage>
</organism>
<accession>A0A251V0E2</accession>
<evidence type="ECO:0000313" key="2">
    <source>
        <dbReference type="Proteomes" id="UP000215914"/>
    </source>
</evidence>
<keyword evidence="2" id="KW-1185">Reference proteome</keyword>
<dbReference type="AlphaFoldDB" id="A0A251V0E2"/>
<dbReference type="Proteomes" id="UP000215914">
    <property type="component" value="Chromosome 4"/>
</dbReference>